<gene>
    <name evidence="1" type="ORF">IEO70_12950</name>
</gene>
<dbReference type="EMBL" id="JACXSI010000031">
    <property type="protein sequence ID" value="MBD3109255.1"/>
    <property type="molecule type" value="Genomic_DNA"/>
</dbReference>
<dbReference type="RefSeq" id="WP_190998794.1">
    <property type="nucleotide sequence ID" value="NZ_JACXSI010000031.1"/>
</dbReference>
<proteinExistence type="predicted"/>
<sequence>MQLMIVMLFLLIFLLAYANFLIHAKHQKVKLNQIAKTLKEIKEILSDEKKE</sequence>
<organism evidence="1 2">
    <name type="scientific">Peribacillus faecalis</name>
    <dbReference type="NCBI Taxonomy" id="2772559"/>
    <lineage>
        <taxon>Bacteria</taxon>
        <taxon>Bacillati</taxon>
        <taxon>Bacillota</taxon>
        <taxon>Bacilli</taxon>
        <taxon>Bacillales</taxon>
        <taxon>Bacillaceae</taxon>
        <taxon>Peribacillus</taxon>
    </lineage>
</organism>
<comment type="caution">
    <text evidence="1">The sequence shown here is derived from an EMBL/GenBank/DDBJ whole genome shotgun (WGS) entry which is preliminary data.</text>
</comment>
<reference evidence="1" key="1">
    <citation type="submission" date="2020-09" db="EMBL/GenBank/DDBJ databases">
        <title>Bacillus faecalis sp. nov., a moderately halophilic bacterium isolated from cow faeces.</title>
        <authorList>
            <person name="Jiang L."/>
            <person name="Lee J."/>
        </authorList>
    </citation>
    <scope>NUCLEOTIDE SEQUENCE</scope>
    <source>
        <strain evidence="1">AGMB 02131</strain>
    </source>
</reference>
<dbReference type="AlphaFoldDB" id="A0A927D0D4"/>
<evidence type="ECO:0000313" key="2">
    <source>
        <dbReference type="Proteomes" id="UP000602076"/>
    </source>
</evidence>
<evidence type="ECO:0000313" key="1">
    <source>
        <dbReference type="EMBL" id="MBD3109255.1"/>
    </source>
</evidence>
<name>A0A927D0D4_9BACI</name>
<keyword evidence="2" id="KW-1185">Reference proteome</keyword>
<accession>A0A927D0D4</accession>
<dbReference type="Proteomes" id="UP000602076">
    <property type="component" value="Unassembled WGS sequence"/>
</dbReference>
<protein>
    <submittedName>
        <fullName evidence="1">Uncharacterized protein</fullName>
    </submittedName>
</protein>